<dbReference type="Gene3D" id="1.20.120.430">
    <property type="entry name" value="tRNA modification GTPase MnmE domain 2"/>
    <property type="match status" value="1"/>
</dbReference>
<comment type="function">
    <text evidence="6">Exhibits a very high intrinsic GTPase hydrolysis rate. Involved in the addition of a carboxymethylaminomethyl (cmnm) group at the wobble position (U34) of certain tRNAs, forming tRNA-cmnm(5)s(2)U34.</text>
</comment>
<comment type="subcellular location">
    <subcellularLocation>
        <location evidence="6">Cytoplasm</location>
    </subcellularLocation>
</comment>
<dbReference type="Gene3D" id="3.30.1360.120">
    <property type="entry name" value="Probable tRNA modification gtpase trme, domain 1"/>
    <property type="match status" value="1"/>
</dbReference>
<dbReference type="InterPro" id="IPR027266">
    <property type="entry name" value="TrmE/GcvT-like"/>
</dbReference>
<dbReference type="InterPro" id="IPR031168">
    <property type="entry name" value="G_TrmE"/>
</dbReference>
<dbReference type="PROSITE" id="PS51709">
    <property type="entry name" value="G_TRME"/>
    <property type="match status" value="1"/>
</dbReference>
<evidence type="ECO:0000256" key="4">
    <source>
        <dbReference type="ARBA" id="ARBA00022958"/>
    </source>
</evidence>
<reference evidence="9 10" key="1">
    <citation type="submission" date="2024-04" db="EMBL/GenBank/DDBJ databases">
        <title>Defined microbial consortia suppress multidrug-resistant proinflammatory Enterobacteriaceae via ecological control.</title>
        <authorList>
            <person name="Furuichi M."/>
            <person name="Kawaguchi T."/>
            <person name="Pust M."/>
            <person name="Yasuma K."/>
            <person name="Plichta D."/>
            <person name="Hasegawa N."/>
            <person name="Ohya T."/>
            <person name="Bhattarai S."/>
            <person name="Sasajima S."/>
            <person name="Aoto Y."/>
            <person name="Tuganbaev T."/>
            <person name="Yaginuma M."/>
            <person name="Ueda M."/>
            <person name="Okahashi N."/>
            <person name="Amafuji K."/>
            <person name="Kiridooshi Y."/>
            <person name="Sugita K."/>
            <person name="Strazar M."/>
            <person name="Skelly A."/>
            <person name="Suda W."/>
            <person name="Hattori M."/>
            <person name="Nakamoto N."/>
            <person name="Caballero S."/>
            <person name="Norman J."/>
            <person name="Olle B."/>
            <person name="Tanoue T."/>
            <person name="Arita M."/>
            <person name="Bucci V."/>
            <person name="Atarashi K."/>
            <person name="Xavier R."/>
            <person name="Honda K."/>
        </authorList>
    </citation>
    <scope>NUCLEOTIDE SEQUENCE [LARGE SCALE GENOMIC DNA]</scope>
    <source>
        <strain evidence="10">f13</strain>
    </source>
</reference>
<dbReference type="Proteomes" id="UP001600894">
    <property type="component" value="Unassembled WGS sequence"/>
</dbReference>
<dbReference type="InterPro" id="IPR027417">
    <property type="entry name" value="P-loop_NTPase"/>
</dbReference>
<evidence type="ECO:0000313" key="9">
    <source>
        <dbReference type="EMBL" id="GAA6270694.1"/>
    </source>
</evidence>
<keyword evidence="6" id="KW-0479">Metal-binding</keyword>
<gene>
    <name evidence="6 9" type="primary">mnmE</name>
    <name evidence="6" type="synonym">trmE</name>
    <name evidence="9" type="ORF">F130042H8_37540</name>
</gene>
<dbReference type="RefSeq" id="WP_390471099.1">
    <property type="nucleotide sequence ID" value="NZ_BAABXL010000001.1"/>
</dbReference>
<dbReference type="EC" id="3.6.-.-" evidence="6"/>
<dbReference type="InterPro" id="IPR025867">
    <property type="entry name" value="MnmE_helical"/>
</dbReference>
<dbReference type="Pfam" id="PF01926">
    <property type="entry name" value="MMR_HSR1"/>
    <property type="match status" value="1"/>
</dbReference>
<dbReference type="PANTHER" id="PTHR42714:SF2">
    <property type="entry name" value="TRNA MODIFICATION GTPASE GTPBP3, MITOCHONDRIAL"/>
    <property type="match status" value="1"/>
</dbReference>
<feature type="binding site" evidence="6">
    <location>
        <position position="232"/>
    </location>
    <ligand>
        <name>K(+)</name>
        <dbReference type="ChEBI" id="CHEBI:29103"/>
    </ligand>
</feature>
<sequence>MKTETIAAIATGMSNSGIGIVRISGDQAFEIIDRIYRNKQGKPGNLKAAKSHTVHYGYIYDGDEMIDEVLTLIMRGPNSYTAEDTVEIDCHGGVRMVQRILETVLHNGARTAEPGEFTRRAFLNGRLDLAQAEAVAELIHASNDYALKSSVNQLSGSVSRKIRALREAILYETAFIESALDDPEHISLDGYGERLLKVLEPVIEQVEQLIASSDDGRVMTEGVRTVILGKPNAGKSSLMNVLLGEERAIVTDIAGTTRDTLEEQIKLQGISLNVVDTAGIRDTEDVVERIGVDRAVKAAEDADLIIYVADGSRPLDDSDYEIMGLIRDKKAIVLLNKTDLKLTVDKEALEAQCGHCVIPISAKEERGIEALESKIKSMFYHGNIAFNDQVYITSARHKEALEAALKSLNMVRTSVLDGMPEDFYSIDLADAYEQLGLILGEAVDDDVVNEIFSKFCMGK</sequence>
<keyword evidence="2 6" id="KW-0819">tRNA processing</keyword>
<name>A0ABQ0B322_9FIRM</name>
<dbReference type="SUPFAM" id="SSF116878">
    <property type="entry name" value="TrmE connector domain"/>
    <property type="match status" value="1"/>
</dbReference>
<dbReference type="NCBIfam" id="TIGR00450">
    <property type="entry name" value="mnmE_trmE_thdF"/>
    <property type="match status" value="1"/>
</dbReference>
<dbReference type="Gene3D" id="3.40.50.300">
    <property type="entry name" value="P-loop containing nucleotide triphosphate hydrolases"/>
    <property type="match status" value="1"/>
</dbReference>
<keyword evidence="6" id="KW-0963">Cytoplasm</keyword>
<comment type="caution">
    <text evidence="6">Lacks conserved residue(s) required for the propagation of feature annotation.</text>
</comment>
<comment type="similarity">
    <text evidence="1 6 7">Belongs to the TRAFAC class TrmE-Era-EngA-EngB-Septin-like GTPase superfamily. TrmE GTPase family.</text>
</comment>
<dbReference type="InterPro" id="IPR027368">
    <property type="entry name" value="MnmE_dom2"/>
</dbReference>
<feature type="binding site" evidence="6">
    <location>
        <position position="256"/>
    </location>
    <ligand>
        <name>K(+)</name>
        <dbReference type="ChEBI" id="CHEBI:29103"/>
    </ligand>
</feature>
<protein>
    <recommendedName>
        <fullName evidence="6">tRNA modification GTPase MnmE</fullName>
        <ecNumber evidence="6">3.6.-.-</ecNumber>
    </recommendedName>
</protein>
<feature type="binding site" evidence="6">
    <location>
        <position position="126"/>
    </location>
    <ligand>
        <name>(6S)-5-formyl-5,6,7,8-tetrahydrofolate</name>
        <dbReference type="ChEBI" id="CHEBI:57457"/>
    </ligand>
</feature>
<evidence type="ECO:0000256" key="5">
    <source>
        <dbReference type="ARBA" id="ARBA00023134"/>
    </source>
</evidence>
<feature type="binding site" evidence="6">
    <location>
        <position position="251"/>
    </location>
    <ligand>
        <name>K(+)</name>
        <dbReference type="ChEBI" id="CHEBI:29103"/>
    </ligand>
</feature>
<dbReference type="InterPro" id="IPR006073">
    <property type="entry name" value="GTP-bd"/>
</dbReference>
<keyword evidence="6" id="KW-0378">Hydrolase</keyword>
<feature type="binding site" evidence="6">
    <location>
        <begin position="251"/>
        <end position="257"/>
    </location>
    <ligand>
        <name>GTP</name>
        <dbReference type="ChEBI" id="CHEBI:37565"/>
    </ligand>
</feature>
<evidence type="ECO:0000259" key="8">
    <source>
        <dbReference type="PROSITE" id="PS51709"/>
    </source>
</evidence>
<feature type="binding site" evidence="6">
    <location>
        <position position="236"/>
    </location>
    <ligand>
        <name>Mg(2+)</name>
        <dbReference type="ChEBI" id="CHEBI:18420"/>
    </ligand>
</feature>
<comment type="cofactor">
    <cofactor evidence="6">
        <name>K(+)</name>
        <dbReference type="ChEBI" id="CHEBI:29103"/>
    </cofactor>
    <text evidence="6">Binds 1 potassium ion per subunit.</text>
</comment>
<organism evidence="9 10">
    <name type="scientific">Enterocloster alcoholdehydrogenati</name>
    <dbReference type="NCBI Taxonomy" id="2547410"/>
    <lineage>
        <taxon>Bacteria</taxon>
        <taxon>Bacillati</taxon>
        <taxon>Bacillota</taxon>
        <taxon>Clostridia</taxon>
        <taxon>Lachnospirales</taxon>
        <taxon>Lachnospiraceae</taxon>
        <taxon>Enterocloster</taxon>
    </lineage>
</organism>
<evidence type="ECO:0000313" key="10">
    <source>
        <dbReference type="Proteomes" id="UP001600894"/>
    </source>
</evidence>
<dbReference type="EMBL" id="BAABXL010000001">
    <property type="protein sequence ID" value="GAA6270694.1"/>
    <property type="molecule type" value="Genomic_DNA"/>
</dbReference>
<keyword evidence="4 6" id="KW-0630">Potassium</keyword>
<keyword evidence="6" id="KW-0460">Magnesium</keyword>
<dbReference type="InterPro" id="IPR004520">
    <property type="entry name" value="GTPase_MnmE"/>
</dbReference>
<proteinExistence type="inferred from homology"/>
<dbReference type="NCBIfam" id="TIGR00231">
    <property type="entry name" value="small_GTP"/>
    <property type="match status" value="1"/>
</dbReference>
<evidence type="ECO:0000256" key="1">
    <source>
        <dbReference type="ARBA" id="ARBA00011043"/>
    </source>
</evidence>
<feature type="binding site" evidence="6">
    <location>
        <position position="257"/>
    </location>
    <ligand>
        <name>Mg(2+)</name>
        <dbReference type="ChEBI" id="CHEBI:18420"/>
    </ligand>
</feature>
<feature type="binding site" evidence="6">
    <location>
        <begin position="276"/>
        <end position="279"/>
    </location>
    <ligand>
        <name>GTP</name>
        <dbReference type="ChEBI" id="CHEBI:37565"/>
    </ligand>
</feature>
<dbReference type="CDD" id="cd14858">
    <property type="entry name" value="TrmE_N"/>
    <property type="match status" value="1"/>
</dbReference>
<evidence type="ECO:0000256" key="2">
    <source>
        <dbReference type="ARBA" id="ARBA00022694"/>
    </source>
</evidence>
<dbReference type="Pfam" id="PF12631">
    <property type="entry name" value="MnmE_helical"/>
    <property type="match status" value="1"/>
</dbReference>
<feature type="binding site" evidence="6">
    <location>
        <position position="459"/>
    </location>
    <ligand>
        <name>(6S)-5-formyl-5,6,7,8-tetrahydrofolate</name>
        <dbReference type="ChEBI" id="CHEBI:57457"/>
    </ligand>
</feature>
<keyword evidence="5 6" id="KW-0342">GTP-binding</keyword>
<dbReference type="SUPFAM" id="SSF52540">
    <property type="entry name" value="P-loop containing nucleoside triphosphate hydrolases"/>
    <property type="match status" value="1"/>
</dbReference>
<evidence type="ECO:0000256" key="7">
    <source>
        <dbReference type="RuleBase" id="RU003313"/>
    </source>
</evidence>
<dbReference type="CDD" id="cd04164">
    <property type="entry name" value="trmE"/>
    <property type="match status" value="1"/>
</dbReference>
<keyword evidence="10" id="KW-1185">Reference proteome</keyword>
<feature type="binding site" evidence="6">
    <location>
        <position position="253"/>
    </location>
    <ligand>
        <name>K(+)</name>
        <dbReference type="ChEBI" id="CHEBI:29103"/>
    </ligand>
</feature>
<comment type="subunit">
    <text evidence="6">Homodimer. Heterotetramer of two MnmE and two MnmG subunits.</text>
</comment>
<keyword evidence="3 6" id="KW-0547">Nucleotide-binding</keyword>
<dbReference type="Pfam" id="PF10396">
    <property type="entry name" value="TrmE_N"/>
    <property type="match status" value="1"/>
</dbReference>
<dbReference type="InterPro" id="IPR018948">
    <property type="entry name" value="GTP-bd_TrmE_N"/>
</dbReference>
<evidence type="ECO:0000256" key="3">
    <source>
        <dbReference type="ARBA" id="ARBA00022741"/>
    </source>
</evidence>
<feature type="binding site" evidence="6">
    <location>
        <position position="87"/>
    </location>
    <ligand>
        <name>(6S)-5-formyl-5,6,7,8-tetrahydrofolate</name>
        <dbReference type="ChEBI" id="CHEBI:57457"/>
    </ligand>
</feature>
<dbReference type="InterPro" id="IPR005225">
    <property type="entry name" value="Small_GTP-bd"/>
</dbReference>
<accession>A0ABQ0B322</accession>
<feature type="binding site" evidence="6">
    <location>
        <position position="22"/>
    </location>
    <ligand>
        <name>(6S)-5-formyl-5,6,7,8-tetrahydrofolate</name>
        <dbReference type="ChEBI" id="CHEBI:57457"/>
    </ligand>
</feature>
<evidence type="ECO:0000256" key="6">
    <source>
        <dbReference type="HAMAP-Rule" id="MF_00379"/>
    </source>
</evidence>
<feature type="domain" description="TrmE-type G" evidence="8">
    <location>
        <begin position="222"/>
        <end position="380"/>
    </location>
</feature>
<dbReference type="PANTHER" id="PTHR42714">
    <property type="entry name" value="TRNA MODIFICATION GTPASE GTPBP3"/>
    <property type="match status" value="1"/>
</dbReference>
<dbReference type="HAMAP" id="MF_00379">
    <property type="entry name" value="GTPase_MnmE"/>
    <property type="match status" value="1"/>
</dbReference>
<feature type="binding site" evidence="6">
    <location>
        <begin position="232"/>
        <end position="237"/>
    </location>
    <ligand>
        <name>GTP</name>
        <dbReference type="ChEBI" id="CHEBI:37565"/>
    </ligand>
</feature>
<comment type="caution">
    <text evidence="9">The sequence shown here is derived from an EMBL/GenBank/DDBJ whole genome shotgun (WGS) entry which is preliminary data.</text>
</comment>